<reference evidence="5 6" key="2">
    <citation type="journal article" date="2019" name="Nat. Med.">
        <title>A library of human gut bacterial isolates paired with longitudinal multiomics data enables mechanistic microbiome research.</title>
        <authorList>
            <person name="Poyet M."/>
            <person name="Groussin M."/>
            <person name="Gibbons S.M."/>
            <person name="Avila-Pacheco J."/>
            <person name="Jiang X."/>
            <person name="Kearney S.M."/>
            <person name="Perrotta A.R."/>
            <person name="Berdy B."/>
            <person name="Zhao S."/>
            <person name="Lieberman T.D."/>
            <person name="Swanson P.K."/>
            <person name="Smith M."/>
            <person name="Roesemann S."/>
            <person name="Alexander J.E."/>
            <person name="Rich S.A."/>
            <person name="Livny J."/>
            <person name="Vlamakis H."/>
            <person name="Clish C."/>
            <person name="Bullock K."/>
            <person name="Deik A."/>
            <person name="Scott J."/>
            <person name="Pierce K.A."/>
            <person name="Xavier R.J."/>
            <person name="Alm E.J."/>
        </authorList>
    </citation>
    <scope>NUCLEOTIDE SEQUENCE [LARGE SCALE GENOMIC DNA]</scope>
    <source>
        <strain evidence="3 6">BIOML-A10</strain>
        <strain evidence="2 5">BIOML-A11</strain>
    </source>
</reference>
<dbReference type="Proteomes" id="UP000095332">
    <property type="component" value="Unassembled WGS sequence"/>
</dbReference>
<dbReference type="PROSITE" id="PS51257">
    <property type="entry name" value="PROKAR_LIPOPROTEIN"/>
    <property type="match status" value="1"/>
</dbReference>
<dbReference type="RefSeq" id="WP_057328585.1">
    <property type="nucleotide sequence ID" value="NZ_CAJSZN010000015.1"/>
</dbReference>
<proteinExistence type="predicted"/>
<dbReference type="AlphaFoldDB" id="A0A174VIB0"/>
<dbReference type="EMBL" id="WKMW01000010">
    <property type="protein sequence ID" value="MRY84925.1"/>
    <property type="molecule type" value="Genomic_DNA"/>
</dbReference>
<accession>A0A174VIB0</accession>
<reference evidence="1 4" key="1">
    <citation type="submission" date="2015-09" db="EMBL/GenBank/DDBJ databases">
        <authorList>
            <consortium name="Pathogen Informatics"/>
        </authorList>
    </citation>
    <scope>NUCLEOTIDE SEQUENCE [LARGE SCALE GENOMIC DNA]</scope>
    <source>
        <strain evidence="1 4">2789STDY5834948</strain>
    </source>
</reference>
<evidence type="ECO:0000313" key="6">
    <source>
        <dbReference type="Proteomes" id="UP000471216"/>
    </source>
</evidence>
<name>A0A174VIB0_PARDI</name>
<dbReference type="EMBL" id="WKMX01000009">
    <property type="protein sequence ID" value="MRZ06610.1"/>
    <property type="molecule type" value="Genomic_DNA"/>
</dbReference>
<evidence type="ECO:0000313" key="1">
    <source>
        <dbReference type="EMBL" id="CUQ34494.1"/>
    </source>
</evidence>
<evidence type="ECO:0000313" key="4">
    <source>
        <dbReference type="Proteomes" id="UP000095332"/>
    </source>
</evidence>
<evidence type="ECO:0000313" key="5">
    <source>
        <dbReference type="Proteomes" id="UP000450599"/>
    </source>
</evidence>
<protein>
    <submittedName>
        <fullName evidence="1">Uncharacterized protein</fullName>
    </submittedName>
</protein>
<organism evidence="1 4">
    <name type="scientific">Parabacteroides distasonis</name>
    <dbReference type="NCBI Taxonomy" id="823"/>
    <lineage>
        <taxon>Bacteria</taxon>
        <taxon>Pseudomonadati</taxon>
        <taxon>Bacteroidota</taxon>
        <taxon>Bacteroidia</taxon>
        <taxon>Bacteroidales</taxon>
        <taxon>Tannerellaceae</taxon>
        <taxon>Parabacteroides</taxon>
    </lineage>
</organism>
<evidence type="ECO:0000313" key="3">
    <source>
        <dbReference type="EMBL" id="MRZ06610.1"/>
    </source>
</evidence>
<sequence length="631" mass="70536">MDKNNRMKIMIGILSSILIVGTILTSCKDDELGKINNEDDTEAAPPVTDLPTHDVIETKVTAQTVIFATGLDEMSRLFQNRLPSELISPYLNDDTELVVFDEDGVTQFINDDEKYEKLEDFYLRGGLIYFHKPALQASALIARLELGIFNNVPDEAIPPVCDAYIFNIQGAEYRTDDIHVAGSQVIEFTDEDGHIHTEVIDNAERPNDYFYGLYAENAAKFINEALETSVRTRSTAVTSRAGHSFAEPPLIPIHWDKTLRLYKTYNKKDHHMAKEVTLEAEGTVSIDAKIRCAYSFDQDKDYYQITLNEYYPGKSLWQGESKVKHGIYSDKYAGFALEGVLVDARLKNLNPGVNVSTLESVAPDNHPANGTKETINGWTLGGSIGLSAGGIAGDLSIGYTSSTSISLPYSEMPATFNRFEKSYIQWKYSIQNPMKYHRNSGRNGGVNKFSNISIKDFPLEQTWCWIIDNTSKQQDQPISLNVSVVYNITSGAATSGAGSNHAYNFCYGYGPTKTFDLPTPDRYKDKVTIVASPVNATSSYLRKLMSENSPSFRELSDYPNRAGIVRKHLTHRLSDEWNDVYDELKRIEPFTGIDEEVTFTLQMSNGERLSIGNTGMTGIHINKNGFVSMVK</sequence>
<dbReference type="Proteomes" id="UP000471216">
    <property type="component" value="Unassembled WGS sequence"/>
</dbReference>
<evidence type="ECO:0000313" key="2">
    <source>
        <dbReference type="EMBL" id="MRY84925.1"/>
    </source>
</evidence>
<dbReference type="EMBL" id="CZBM01000009">
    <property type="protein sequence ID" value="CUQ34494.1"/>
    <property type="molecule type" value="Genomic_DNA"/>
</dbReference>
<gene>
    <name evidence="1" type="ORF">ERS852560_02290</name>
    <name evidence="3" type="ORF">GKD54_10320</name>
    <name evidence="2" type="ORF">GKD58_11770</name>
</gene>
<dbReference type="Proteomes" id="UP000450599">
    <property type="component" value="Unassembled WGS sequence"/>
</dbReference>